<accession>A0A5C3Q6A5</accession>
<dbReference type="AlphaFoldDB" id="A0A5C3Q6A5"/>
<keyword evidence="2" id="KW-1185">Reference proteome</keyword>
<evidence type="ECO:0000313" key="2">
    <source>
        <dbReference type="Proteomes" id="UP000305067"/>
    </source>
</evidence>
<reference evidence="1 2" key="1">
    <citation type="journal article" date="2019" name="Nat. Ecol. Evol.">
        <title>Megaphylogeny resolves global patterns of mushroom evolution.</title>
        <authorList>
            <person name="Varga T."/>
            <person name="Krizsan K."/>
            <person name="Foldi C."/>
            <person name="Dima B."/>
            <person name="Sanchez-Garcia M."/>
            <person name="Sanchez-Ramirez S."/>
            <person name="Szollosi G.J."/>
            <person name="Szarkandi J.G."/>
            <person name="Papp V."/>
            <person name="Albert L."/>
            <person name="Andreopoulos W."/>
            <person name="Angelini C."/>
            <person name="Antonin V."/>
            <person name="Barry K.W."/>
            <person name="Bougher N.L."/>
            <person name="Buchanan P."/>
            <person name="Buyck B."/>
            <person name="Bense V."/>
            <person name="Catcheside P."/>
            <person name="Chovatia M."/>
            <person name="Cooper J."/>
            <person name="Damon W."/>
            <person name="Desjardin D."/>
            <person name="Finy P."/>
            <person name="Geml J."/>
            <person name="Haridas S."/>
            <person name="Hughes K."/>
            <person name="Justo A."/>
            <person name="Karasinski D."/>
            <person name="Kautmanova I."/>
            <person name="Kiss B."/>
            <person name="Kocsube S."/>
            <person name="Kotiranta H."/>
            <person name="LaButti K.M."/>
            <person name="Lechner B.E."/>
            <person name="Liimatainen K."/>
            <person name="Lipzen A."/>
            <person name="Lukacs Z."/>
            <person name="Mihaltcheva S."/>
            <person name="Morgado L.N."/>
            <person name="Niskanen T."/>
            <person name="Noordeloos M.E."/>
            <person name="Ohm R.A."/>
            <person name="Ortiz-Santana B."/>
            <person name="Ovrebo C."/>
            <person name="Racz N."/>
            <person name="Riley R."/>
            <person name="Savchenko A."/>
            <person name="Shiryaev A."/>
            <person name="Soop K."/>
            <person name="Spirin V."/>
            <person name="Szebenyi C."/>
            <person name="Tomsovsky M."/>
            <person name="Tulloss R.E."/>
            <person name="Uehling J."/>
            <person name="Grigoriev I.V."/>
            <person name="Vagvolgyi C."/>
            <person name="Papp T."/>
            <person name="Martin F.M."/>
            <person name="Miettinen O."/>
            <person name="Hibbett D.S."/>
            <person name="Nagy L.G."/>
        </authorList>
    </citation>
    <scope>NUCLEOTIDE SEQUENCE [LARGE SCALE GENOMIC DNA]</scope>
    <source>
        <strain evidence="1 2">CBS 309.79</strain>
    </source>
</reference>
<evidence type="ECO:0000313" key="1">
    <source>
        <dbReference type="EMBL" id="TFK96569.1"/>
    </source>
</evidence>
<evidence type="ECO:0008006" key="3">
    <source>
        <dbReference type="Google" id="ProtNLM"/>
    </source>
</evidence>
<gene>
    <name evidence="1" type="ORF">BDV98DRAFT_586255</name>
</gene>
<proteinExistence type="predicted"/>
<organism evidence="1 2">
    <name type="scientific">Pterulicium gracile</name>
    <dbReference type="NCBI Taxonomy" id="1884261"/>
    <lineage>
        <taxon>Eukaryota</taxon>
        <taxon>Fungi</taxon>
        <taxon>Dikarya</taxon>
        <taxon>Basidiomycota</taxon>
        <taxon>Agaricomycotina</taxon>
        <taxon>Agaricomycetes</taxon>
        <taxon>Agaricomycetidae</taxon>
        <taxon>Agaricales</taxon>
        <taxon>Pleurotineae</taxon>
        <taxon>Pterulaceae</taxon>
        <taxon>Pterulicium</taxon>
    </lineage>
</organism>
<name>A0A5C3Q6A5_9AGAR</name>
<dbReference type="EMBL" id="ML178858">
    <property type="protein sequence ID" value="TFK96569.1"/>
    <property type="molecule type" value="Genomic_DNA"/>
</dbReference>
<sequence length="466" mass="52194">MSIAAPLQPSTYLLRAKCLTCGVVDLLHENCLTCSSSDPSSTYTLFSLREAVDEGEAKIHQINQYIDRITAHREALARIVLAHHAYLPAINRLPDDILVSIFEELMRPKLGKNGDRGLPWILGRCAGVGEKQPLLAPPFESFSGLSAQVQLERLETQLARAGISPLMIITSTGALESIDPSAPHFRALLAKIHNSRVLRVVNGRLPPGWTLPDSCDPETPLPVYRHLEVLEIRYGNSWVQWLPLHDTPLLTDPRVMDTSLVSFPKWKWANLRTISLEVCQSEIFDLVEAIRLAGRSLHHLTIRRHNSWGRVFAEPGDLPQTLPIVDLVALTEHTLDFENTRPEEMGYVIAHLHTPRLLCLRIAKPDGKNALSILALARSSRFGACVQTFVVDTPRFTREVHVEFMTELEALQTLKFSVHPNYYIPIDRTNALLQALRWPYAADTLHIQPSNPSHNGHKSISGYAPV</sequence>
<protein>
    <recommendedName>
        <fullName evidence="3">F-box domain-containing protein</fullName>
    </recommendedName>
</protein>
<dbReference type="OrthoDB" id="3365698at2759"/>
<dbReference type="Proteomes" id="UP000305067">
    <property type="component" value="Unassembled WGS sequence"/>
</dbReference>